<protein>
    <submittedName>
        <fullName evidence="3">GNAT family N-acetyltransferase</fullName>
    </submittedName>
</protein>
<feature type="domain" description="N-acetyltransferase" evidence="2">
    <location>
        <begin position="137"/>
        <end position="214"/>
    </location>
</feature>
<evidence type="ECO:0000313" key="3">
    <source>
        <dbReference type="EMBL" id="QBP13456.1"/>
    </source>
</evidence>
<dbReference type="InterPro" id="IPR016181">
    <property type="entry name" value="Acyl_CoA_acyltransferase"/>
</dbReference>
<dbReference type="OrthoDB" id="8927617at2"/>
<dbReference type="AlphaFoldDB" id="A0A482IZZ0"/>
<feature type="region of interest" description="Disordered" evidence="1">
    <location>
        <begin position="1"/>
        <end position="29"/>
    </location>
</feature>
<dbReference type="EMBL" id="CP037901">
    <property type="protein sequence ID" value="QBP13456.1"/>
    <property type="molecule type" value="Genomic_DNA"/>
</dbReference>
<evidence type="ECO:0000313" key="4">
    <source>
        <dbReference type="Proteomes" id="UP000253772"/>
    </source>
</evidence>
<gene>
    <name evidence="3" type="ORF">DDF84_027985</name>
</gene>
<dbReference type="InterPro" id="IPR000182">
    <property type="entry name" value="GNAT_dom"/>
</dbReference>
<reference evidence="3 4" key="1">
    <citation type="submission" date="2019-03" db="EMBL/GenBank/DDBJ databases">
        <title>Comparative insights into the high quality Complete genome sequence of highly metal resistant Cupriavidus metallidurans strain BS1 isolated from a gold-copper mine.</title>
        <authorList>
            <person name="Mazhar H.S."/>
            <person name="Rensing C."/>
        </authorList>
    </citation>
    <scope>NUCLEOTIDE SEQUENCE [LARGE SCALE GENOMIC DNA]</scope>
    <source>
        <strain evidence="3 4">BS1</strain>
    </source>
</reference>
<keyword evidence="3" id="KW-0808">Transferase</keyword>
<dbReference type="CDD" id="cd04301">
    <property type="entry name" value="NAT_SF"/>
    <property type="match status" value="1"/>
</dbReference>
<evidence type="ECO:0000259" key="2">
    <source>
        <dbReference type="Pfam" id="PF13508"/>
    </source>
</evidence>
<name>A0A482IZZ0_9BURK</name>
<dbReference type="GO" id="GO:0016747">
    <property type="term" value="F:acyltransferase activity, transferring groups other than amino-acyl groups"/>
    <property type="evidence" value="ECO:0007669"/>
    <property type="project" value="InterPro"/>
</dbReference>
<dbReference type="Pfam" id="PF13508">
    <property type="entry name" value="Acetyltransf_7"/>
    <property type="match status" value="1"/>
</dbReference>
<sequence>MEYPNPPREFRRARCHRPAPTRGAGPPLSCRDRRSWGQWHCRADRLAARHRLPGRLDASRAAPRGWCLPVCPGHLLDRGAGVADPGGVAAAASGVAPHRNVTCPFFGSAPPTASHKGPRRLSAPLSPPSADGAASIAHFHVALHAGRLIGCAATEPQHAPDILLRAVAVTPDWRDLDVATRLVAALLIRARGADTRAAYLLSSSAPAYFALWGFSLFPVEQVPAVVRASSTFQRCSREGALCMRYALR</sequence>
<proteinExistence type="predicted"/>
<dbReference type="SUPFAM" id="SSF55729">
    <property type="entry name" value="Acyl-CoA N-acyltransferases (Nat)"/>
    <property type="match status" value="1"/>
</dbReference>
<dbReference type="Gene3D" id="3.40.630.30">
    <property type="match status" value="1"/>
</dbReference>
<dbReference type="Proteomes" id="UP000253772">
    <property type="component" value="Chromosome c2"/>
</dbReference>
<evidence type="ECO:0000256" key="1">
    <source>
        <dbReference type="SAM" id="MobiDB-lite"/>
    </source>
</evidence>
<organism evidence="3 4">
    <name type="scientific">Cupriavidus metallidurans</name>
    <dbReference type="NCBI Taxonomy" id="119219"/>
    <lineage>
        <taxon>Bacteria</taxon>
        <taxon>Pseudomonadati</taxon>
        <taxon>Pseudomonadota</taxon>
        <taxon>Betaproteobacteria</taxon>
        <taxon>Burkholderiales</taxon>
        <taxon>Burkholderiaceae</taxon>
        <taxon>Cupriavidus</taxon>
    </lineage>
</organism>
<accession>A0A482IZZ0</accession>